<dbReference type="RefSeq" id="WP_176604871.1">
    <property type="nucleotide sequence ID" value="NZ_LR794158.1"/>
</dbReference>
<dbReference type="InterPro" id="IPR031309">
    <property type="entry name" value="Ribosomal_uL5_C"/>
</dbReference>
<evidence type="ECO:0000256" key="4">
    <source>
        <dbReference type="ARBA" id="ARBA00022884"/>
    </source>
</evidence>
<feature type="domain" description="Large ribosomal subunit protein uL5 C-terminal" evidence="11">
    <location>
        <begin position="84"/>
        <end position="177"/>
    </location>
</feature>
<dbReference type="SUPFAM" id="SSF55282">
    <property type="entry name" value="RL5-like"/>
    <property type="match status" value="1"/>
</dbReference>
<dbReference type="EMBL" id="LR794158">
    <property type="protein sequence ID" value="CAB3976341.1"/>
    <property type="molecule type" value="Genomic_DNA"/>
</dbReference>
<dbReference type="FunFam" id="3.30.1440.10:FF:000001">
    <property type="entry name" value="50S ribosomal protein L5"/>
    <property type="match status" value="1"/>
</dbReference>
<sequence length="178" mass="20263">MNKFKDYYFSYVVPTFIKDGLAKNVMGAPKFLKVVINVGFNGASLSKKNIDDIFNELYLISGQKPIFTKARKSVAGFKIREGVNIGCKVTLRRENMYDFLGKLVYLVLPSVRDFRGLSSKSFDGRGNYSFGLKEQIVFPEINYDKVEIIRGMDITIVTNARTDVICKTLLEFCCFPFN</sequence>
<accession>A0A6J5JXN0</accession>
<evidence type="ECO:0000259" key="10">
    <source>
        <dbReference type="Pfam" id="PF00281"/>
    </source>
</evidence>
<dbReference type="GO" id="GO:1990904">
    <property type="term" value="C:ribonucleoprotein complex"/>
    <property type="evidence" value="ECO:0007669"/>
    <property type="project" value="UniProtKB-KW"/>
</dbReference>
<name>A0A6J5JXN0_9GAMM</name>
<dbReference type="GO" id="GO:0006412">
    <property type="term" value="P:translation"/>
    <property type="evidence" value="ECO:0007669"/>
    <property type="project" value="UniProtKB-UniRule"/>
</dbReference>
<dbReference type="GO" id="GO:0000049">
    <property type="term" value="F:tRNA binding"/>
    <property type="evidence" value="ECO:0007669"/>
    <property type="project" value="UniProtKB-UniRule"/>
</dbReference>
<dbReference type="Proteomes" id="UP000509549">
    <property type="component" value="Chromosome"/>
</dbReference>
<evidence type="ECO:0000256" key="2">
    <source>
        <dbReference type="ARBA" id="ARBA00022555"/>
    </source>
</evidence>
<dbReference type="InterPro" id="IPR020930">
    <property type="entry name" value="Ribosomal_uL5_bac-type"/>
</dbReference>
<keyword evidence="5 8" id="KW-0689">Ribosomal protein</keyword>
<dbReference type="HAMAP" id="MF_01333_B">
    <property type="entry name" value="Ribosomal_uL5_B"/>
    <property type="match status" value="1"/>
</dbReference>
<comment type="subunit">
    <text evidence="8">Part of the 50S ribosomal subunit; part of the 5S rRNA/L5/L18/L25 subcomplex. Contacts the 5S rRNA and the P site tRNA. Forms a bridge to the 30S subunit in the 70S ribosome.</text>
</comment>
<keyword evidence="6 8" id="KW-0687">Ribonucleoprotein</keyword>
<keyword evidence="13" id="KW-1185">Reference proteome</keyword>
<dbReference type="Pfam" id="PF00281">
    <property type="entry name" value="Ribosomal_L5"/>
    <property type="match status" value="1"/>
</dbReference>
<dbReference type="GO" id="GO:0003735">
    <property type="term" value="F:structural constituent of ribosome"/>
    <property type="evidence" value="ECO:0007669"/>
    <property type="project" value="InterPro"/>
</dbReference>
<dbReference type="Pfam" id="PF00673">
    <property type="entry name" value="Ribosomal_L5_C"/>
    <property type="match status" value="1"/>
</dbReference>
<evidence type="ECO:0000256" key="1">
    <source>
        <dbReference type="ARBA" id="ARBA00008553"/>
    </source>
</evidence>
<evidence type="ECO:0000313" key="12">
    <source>
        <dbReference type="EMBL" id="CAB3976341.1"/>
    </source>
</evidence>
<feature type="domain" description="Large ribosomal subunit protein uL5 N-terminal" evidence="10">
    <location>
        <begin position="24"/>
        <end position="80"/>
    </location>
</feature>
<dbReference type="PROSITE" id="PS00358">
    <property type="entry name" value="RIBOSOMAL_L5"/>
    <property type="match status" value="1"/>
</dbReference>
<dbReference type="NCBIfam" id="NF000585">
    <property type="entry name" value="PRK00010.1"/>
    <property type="match status" value="1"/>
</dbReference>
<dbReference type="InterPro" id="IPR020929">
    <property type="entry name" value="Ribosomal_uL5_CS"/>
</dbReference>
<protein>
    <recommendedName>
        <fullName evidence="7 8">Large ribosomal subunit protein uL5</fullName>
    </recommendedName>
</protein>
<gene>
    <name evidence="8 12" type="primary">rplE</name>
    <name evidence="12" type="ORF">ESZ_00124</name>
</gene>
<evidence type="ECO:0000256" key="7">
    <source>
        <dbReference type="ARBA" id="ARBA00035245"/>
    </source>
</evidence>
<evidence type="ECO:0000256" key="9">
    <source>
        <dbReference type="RuleBase" id="RU003930"/>
    </source>
</evidence>
<evidence type="ECO:0000256" key="5">
    <source>
        <dbReference type="ARBA" id="ARBA00022980"/>
    </source>
</evidence>
<dbReference type="AlphaFoldDB" id="A0A6J5JXN0"/>
<comment type="function">
    <text evidence="8">This is 1 of the proteins that bind and probably mediate the attachment of the 5S RNA into the large ribosomal subunit, where it forms part of the central protuberance. In the 70S ribosome it contacts protein S13 of the 30S subunit (bridge B1b), connecting the 2 subunits; this bridge is implicated in subunit movement. Contacts the P site tRNA; the 5S rRNA and some of its associated proteins might help stabilize positioning of ribosome-bound tRNAs.</text>
</comment>
<keyword evidence="3 8" id="KW-0699">rRNA-binding</keyword>
<dbReference type="GO" id="GO:0019843">
    <property type="term" value="F:rRNA binding"/>
    <property type="evidence" value="ECO:0007669"/>
    <property type="project" value="UniProtKB-UniRule"/>
</dbReference>
<dbReference type="InterPro" id="IPR022803">
    <property type="entry name" value="Ribosomal_uL5_dom_sf"/>
</dbReference>
<evidence type="ECO:0000256" key="3">
    <source>
        <dbReference type="ARBA" id="ARBA00022730"/>
    </source>
</evidence>
<dbReference type="Gene3D" id="3.30.1440.10">
    <property type="match status" value="1"/>
</dbReference>
<dbReference type="InterPro" id="IPR002132">
    <property type="entry name" value="Ribosomal_uL5"/>
</dbReference>
<dbReference type="PANTHER" id="PTHR11994">
    <property type="entry name" value="60S RIBOSOMAL PROTEIN L11-RELATED"/>
    <property type="match status" value="1"/>
</dbReference>
<dbReference type="PIRSF" id="PIRSF002161">
    <property type="entry name" value="Ribosomal_L5"/>
    <property type="match status" value="1"/>
</dbReference>
<keyword evidence="4 8" id="KW-0694">RNA-binding</keyword>
<dbReference type="InterPro" id="IPR031310">
    <property type="entry name" value="Ribosomal_uL5_N"/>
</dbReference>
<evidence type="ECO:0000313" key="13">
    <source>
        <dbReference type="Proteomes" id="UP000509549"/>
    </source>
</evidence>
<organism evidence="12 13">
    <name type="scientific">Candidatus Azoamicus ciliaticola</name>
    <dbReference type="NCBI Taxonomy" id="2652803"/>
    <lineage>
        <taxon>Bacteria</taxon>
        <taxon>Pseudomonadati</taxon>
        <taxon>Pseudomonadota</taxon>
        <taxon>Gammaproteobacteria</taxon>
        <taxon>Candidatus Azoamicaceae</taxon>
        <taxon>Candidatus Azoamicus</taxon>
    </lineage>
</organism>
<evidence type="ECO:0000256" key="6">
    <source>
        <dbReference type="ARBA" id="ARBA00023274"/>
    </source>
</evidence>
<dbReference type="KEGG" id="acil:ESZ_00124"/>
<proteinExistence type="inferred from homology"/>
<keyword evidence="2 8" id="KW-0820">tRNA-binding</keyword>
<dbReference type="GO" id="GO:0005840">
    <property type="term" value="C:ribosome"/>
    <property type="evidence" value="ECO:0007669"/>
    <property type="project" value="UniProtKB-KW"/>
</dbReference>
<reference evidence="12 13" key="1">
    <citation type="submission" date="2020-04" db="EMBL/GenBank/DDBJ databases">
        <authorList>
            <person name="Graf S J."/>
        </authorList>
    </citation>
    <scope>NUCLEOTIDE SEQUENCE [LARGE SCALE GENOMIC DNA]</scope>
    <source>
        <strain evidence="12">1</strain>
    </source>
</reference>
<comment type="similarity">
    <text evidence="1 8 9">Belongs to the universal ribosomal protein uL5 family.</text>
</comment>
<evidence type="ECO:0000259" key="11">
    <source>
        <dbReference type="Pfam" id="PF00673"/>
    </source>
</evidence>
<evidence type="ECO:0000256" key="8">
    <source>
        <dbReference type="HAMAP-Rule" id="MF_01333"/>
    </source>
</evidence>